<keyword evidence="5" id="KW-1185">Reference proteome</keyword>
<dbReference type="Proteomes" id="UP000324585">
    <property type="component" value="Unassembled WGS sequence"/>
</dbReference>
<dbReference type="InterPro" id="IPR000825">
    <property type="entry name" value="SUF_FeS_clus_asmbl_SufBD_core"/>
</dbReference>
<dbReference type="AlphaFoldDB" id="A0A5J4YKM8"/>
<organism evidence="4 5">
    <name type="scientific">Porphyridium purpureum</name>
    <name type="common">Red alga</name>
    <name type="synonym">Porphyridium cruentum</name>
    <dbReference type="NCBI Taxonomy" id="35688"/>
    <lineage>
        <taxon>Eukaryota</taxon>
        <taxon>Rhodophyta</taxon>
        <taxon>Bangiophyceae</taxon>
        <taxon>Porphyridiales</taxon>
        <taxon>Porphyridiaceae</taxon>
        <taxon>Porphyridium</taxon>
    </lineage>
</organism>
<feature type="domain" description="SUF system FeS cluster assembly SufBD core" evidence="2">
    <location>
        <begin position="304"/>
        <end position="540"/>
    </location>
</feature>
<name>A0A5J4YKM8_PORPP</name>
<feature type="domain" description="SUF system FeS cluster assembly SufBD N-terminal" evidence="3">
    <location>
        <begin position="158"/>
        <end position="295"/>
    </location>
</feature>
<dbReference type="Pfam" id="PF19295">
    <property type="entry name" value="SufBD_N"/>
    <property type="match status" value="1"/>
</dbReference>
<evidence type="ECO:0000313" key="5">
    <source>
        <dbReference type="Proteomes" id="UP000324585"/>
    </source>
</evidence>
<reference evidence="5" key="1">
    <citation type="journal article" date="2019" name="Nat. Commun.">
        <title>Expansion of phycobilisome linker gene families in mesophilic red algae.</title>
        <authorList>
            <person name="Lee J."/>
            <person name="Kim D."/>
            <person name="Bhattacharya D."/>
            <person name="Yoon H.S."/>
        </authorList>
    </citation>
    <scope>NUCLEOTIDE SEQUENCE [LARGE SCALE GENOMIC DNA]</scope>
    <source>
        <strain evidence="5">CCMP 1328</strain>
    </source>
</reference>
<dbReference type="EMBL" id="VRMN01000011">
    <property type="protein sequence ID" value="KAA8491838.1"/>
    <property type="molecule type" value="Genomic_DNA"/>
</dbReference>
<dbReference type="OMA" id="NERELWW"/>
<evidence type="ECO:0000259" key="3">
    <source>
        <dbReference type="Pfam" id="PF19295"/>
    </source>
</evidence>
<comment type="caution">
    <text evidence="4">The sequence shown here is derived from an EMBL/GenBank/DDBJ whole genome shotgun (WGS) entry which is preliminary data.</text>
</comment>
<sequence length="581" mass="61806">MCVSRMGLGFVGATSAPTTAAAVAVTALATAAPAPAYVRRVSVPAVPAPARPHAAAAGRLCAVTRDSRRRAALGPLAAEGSEGSSSENAVKVSNLALEEERALRGGGLTGGAEGVAGLPDFDVPKNERELWWESAVRAAQKNADDLATDSVLVPYVHSARGKMIDSMFPGRKEEMWRYTDMRALLAMRPETNSAGPSLSASDAERFQDADVNLVVVDGRFVSNLSTGLDLLAKGVYFGSISDAPKAIKERAVELLLQRKQSSKVSAFEWLQAVSSPDALVLHVPNRVQVPNAVHILCAASSQSSAASMCSPSIVVCLEQDASLVVTESHLLLDGDDSNDSSSVFVNSLCVAALASNASLTHALVSELPEGKGAHLGVCAAKLAQGAQYVCTTINAGGSLSRWDVTVDLDEKEAYGEVHGLCFAEQTAVMDLHSEINHNVPHCKSEQLQKNVALDKAKSVFRGMIYVAPHASQTDSEQMCRSLLLSSNARVDIMPSLIIYNEDVKATHGATVSDLSDEELFYLQSRGLSPEDSRLLLLKGFTGEIVQRIPLKGVQERLERKFAGVVDRIKSRKRGEATFSSI</sequence>
<dbReference type="InterPro" id="IPR011542">
    <property type="entry name" value="SUF_FeS_clus_asmbl_SufD"/>
</dbReference>
<dbReference type="OrthoDB" id="2510at2759"/>
<evidence type="ECO:0000313" key="4">
    <source>
        <dbReference type="EMBL" id="KAA8491838.1"/>
    </source>
</evidence>
<proteinExistence type="predicted"/>
<accession>A0A5J4YKM8</accession>
<dbReference type="GO" id="GO:0016226">
    <property type="term" value="P:iron-sulfur cluster assembly"/>
    <property type="evidence" value="ECO:0007669"/>
    <property type="project" value="InterPro"/>
</dbReference>
<gene>
    <name evidence="4" type="ORF">FVE85_8320</name>
</gene>
<dbReference type="PANTHER" id="PTHR43575">
    <property type="entry name" value="PROTEIN ABCI7, CHLOROPLASTIC"/>
    <property type="match status" value="1"/>
</dbReference>
<dbReference type="InterPro" id="IPR045595">
    <property type="entry name" value="SufBD_N"/>
</dbReference>
<dbReference type="SUPFAM" id="SSF101960">
    <property type="entry name" value="Stabilizer of iron transporter SufD"/>
    <property type="match status" value="1"/>
</dbReference>
<evidence type="ECO:0000259" key="2">
    <source>
        <dbReference type="Pfam" id="PF01458"/>
    </source>
</evidence>
<protein>
    <recommendedName>
        <fullName evidence="1">Iron-sulfur cluster assembly SufBD family protein ycf24</fullName>
    </recommendedName>
</protein>
<dbReference type="InterPro" id="IPR055346">
    <property type="entry name" value="Fe-S_cluster_assembly_SufBD"/>
</dbReference>
<dbReference type="Pfam" id="PF01458">
    <property type="entry name" value="SUFBD_core"/>
    <property type="match status" value="1"/>
</dbReference>
<dbReference type="NCBIfam" id="TIGR01981">
    <property type="entry name" value="sufD"/>
    <property type="match status" value="1"/>
</dbReference>
<dbReference type="PANTHER" id="PTHR43575:SF1">
    <property type="entry name" value="PROTEIN ABCI7, CHLOROPLASTIC"/>
    <property type="match status" value="1"/>
</dbReference>
<dbReference type="InterPro" id="IPR037284">
    <property type="entry name" value="SUF_FeS_clus_asmbl_SufBD_sf"/>
</dbReference>
<evidence type="ECO:0000256" key="1">
    <source>
        <dbReference type="ARBA" id="ARBA00044134"/>
    </source>
</evidence>